<dbReference type="Proteomes" id="UP000472971">
    <property type="component" value="Unassembled WGS sequence"/>
</dbReference>
<proteinExistence type="predicted"/>
<evidence type="ECO:0000256" key="1">
    <source>
        <dbReference type="SAM" id="Phobius"/>
    </source>
</evidence>
<keyword evidence="1" id="KW-0812">Transmembrane</keyword>
<dbReference type="AlphaFoldDB" id="A0A6B3VT22"/>
<evidence type="ECO:0000313" key="2">
    <source>
        <dbReference type="EMBL" id="MBA4535994.1"/>
    </source>
</evidence>
<evidence type="ECO:0000313" key="5">
    <source>
        <dbReference type="Proteomes" id="UP000570010"/>
    </source>
</evidence>
<comment type="caution">
    <text evidence="3">The sequence shown here is derived from an EMBL/GenBank/DDBJ whole genome shotgun (WGS) entry which is preliminary data.</text>
</comment>
<keyword evidence="1" id="KW-1133">Transmembrane helix</keyword>
<dbReference type="EMBL" id="JAAIWN010000003">
    <property type="protein sequence ID" value="NEY80368.1"/>
    <property type="molecule type" value="Genomic_DNA"/>
</dbReference>
<keyword evidence="4" id="KW-1185">Reference proteome</keyword>
<dbReference type="InterPro" id="IPR014197">
    <property type="entry name" value="Sporulation_prot_YunB"/>
</dbReference>
<dbReference type="Pfam" id="PF09560">
    <property type="entry name" value="Spore_YunB"/>
    <property type="match status" value="1"/>
</dbReference>
<dbReference type="PIRSF" id="PIRSF021383">
    <property type="entry name" value="YunB"/>
    <property type="match status" value="1"/>
</dbReference>
<reference evidence="3 4" key="1">
    <citation type="submission" date="2020-02" db="EMBL/GenBank/DDBJ databases">
        <title>Bacillus aquiflavi sp. nov., isolated from yellow water of strong flavor Chinese baijiu in Yibin region of China.</title>
        <authorList>
            <person name="Xie J."/>
        </authorList>
    </citation>
    <scope>NUCLEOTIDE SEQUENCE [LARGE SCALE GENOMIC DNA]</scope>
    <source>
        <strain evidence="3 4">3H-10</strain>
    </source>
</reference>
<name>A0A6B3VT22_9BACI</name>
<gene>
    <name evidence="3" type="primary">yunB</name>
    <name evidence="3" type="ORF">G4D64_02275</name>
    <name evidence="2" type="ORF">H1Z61_02280</name>
</gene>
<protein>
    <submittedName>
        <fullName evidence="3">Sporulation protein YunB</fullName>
    </submittedName>
</protein>
<sequence>MVKLRNRKIRRRGPLPFRYVFLLTFVFFTFSTAFGLWIVNKSIKPTLISYAEAQTRNIATLLISKAINKKIANVIDINDIIEVAPNENEHVSTSTIKFNTEIINRVMAEITNLAQTNLKEAERGDLSSLEFLTDVEIDVEESSSSNGIIFMVPLGQATKNALLGNLGPNIQVKFNAIGDVRSDVKTKVEEKGINNTWVEVLIHIEVNVQIIVPFATKVTTVQQDIPVAMGLIQGEVPQFYNGGDKTSPSILFPGQ</sequence>
<evidence type="ECO:0000313" key="3">
    <source>
        <dbReference type="EMBL" id="NEY80368.1"/>
    </source>
</evidence>
<dbReference type="NCBIfam" id="TIGR02832">
    <property type="entry name" value="spo_yunB"/>
    <property type="match status" value="1"/>
</dbReference>
<keyword evidence="1" id="KW-0472">Membrane</keyword>
<dbReference type="Proteomes" id="UP000570010">
    <property type="component" value="Unassembled WGS sequence"/>
</dbReference>
<feature type="transmembrane region" description="Helical" evidence="1">
    <location>
        <begin position="20"/>
        <end position="39"/>
    </location>
</feature>
<accession>A0A6B3VT22</accession>
<evidence type="ECO:0000313" key="4">
    <source>
        <dbReference type="Proteomes" id="UP000472971"/>
    </source>
</evidence>
<organism evidence="3 4">
    <name type="scientific">Bacillus aquiflavi</name>
    <dbReference type="NCBI Taxonomy" id="2672567"/>
    <lineage>
        <taxon>Bacteria</taxon>
        <taxon>Bacillati</taxon>
        <taxon>Bacillota</taxon>
        <taxon>Bacilli</taxon>
        <taxon>Bacillales</taxon>
        <taxon>Bacillaceae</taxon>
        <taxon>Bacillus</taxon>
    </lineage>
</organism>
<dbReference type="EMBL" id="JACEIO010000003">
    <property type="protein sequence ID" value="MBA4535994.1"/>
    <property type="molecule type" value="Genomic_DNA"/>
</dbReference>
<dbReference type="RefSeq" id="WP_163239688.1">
    <property type="nucleotide sequence ID" value="NZ_CP082780.1"/>
</dbReference>
<reference evidence="2 5" key="2">
    <citation type="submission" date="2020-07" db="EMBL/GenBank/DDBJ databases">
        <authorList>
            <person name="Feng H."/>
        </authorList>
    </citation>
    <scope>NUCLEOTIDE SEQUENCE [LARGE SCALE GENOMIC DNA]</scope>
    <source>
        <strain evidence="5">s-12</strain>
        <strain evidence="2">S-12</strain>
    </source>
</reference>